<dbReference type="GeneID" id="17307778"/>
<dbReference type="AlphaFoldDB" id="L1JRL8"/>
<feature type="region of interest" description="Disordered" evidence="1">
    <location>
        <begin position="115"/>
        <end position="153"/>
    </location>
</feature>
<dbReference type="EnsemblProtists" id="EKX51211">
    <property type="protein sequence ID" value="EKX51211"/>
    <property type="gene ID" value="GUITHDRAFT_134714"/>
</dbReference>
<dbReference type="RefSeq" id="XP_005838191.1">
    <property type="nucleotide sequence ID" value="XM_005838134.1"/>
</dbReference>
<dbReference type="HOGENOM" id="CLU_488741_0_0_1"/>
<sequence length="558" mass="61063">MTNNYDHWRCTPTPLACLNEMNVSSSSHTELAEAVNLIKSFIEQVVAAFEKNEELIEKPDRMMSPRKMEVEQDSTAYLEQTRHSNEDLEVQALNSVDESPRYGLTKRRGLNLPAILPGPQNSDMEGEGLQVDSGSEPGQGIHLTPLSPSSIRSKKSFIDSGEALFPPQAVDKGRAHGGSKGGGAKVLSQWSGTSPFKSMTLSPVAALNRGERYFNERSSSSAAQSPLNRPFSRASSSDSTARSSGKRRIKGGKKDLRSILSSWVRGSGSSHTSFRYVFKVVDQDGVQYRHEPHFDARVYRQRWWDNEEEQYGPEFEDLVAAVCIQKNWIQVANGFWLPIKSLEGTQILELVEILDTCNLLEDQEEASACAVWQPVTLPAAAGRPGVAIAEAGYTRGVHLILLKVLQMSKYCYVGFTELPEQGAGQDSGSLCTMGFAIGGKQASKSQTSEAERAGGGACPVPQVRTWRKGVMGEFVVSFQQNDVLGLLLDMDQRTLVYYINGRSVGRVFSQLPSGPLFPAAGNHQSGAAACFKACFGVKFSLYQDQLLPDPECALFLGT</sequence>
<reference evidence="4" key="3">
    <citation type="submission" date="2016-03" db="UniProtKB">
        <authorList>
            <consortium name="EnsemblProtists"/>
        </authorList>
    </citation>
    <scope>IDENTIFICATION</scope>
</reference>
<evidence type="ECO:0000313" key="3">
    <source>
        <dbReference type="EMBL" id="EKX51211.1"/>
    </source>
</evidence>
<dbReference type="Gene3D" id="2.60.120.920">
    <property type="match status" value="1"/>
</dbReference>
<protein>
    <recommendedName>
        <fullName evidence="2">SPRY domain-containing protein</fullName>
    </recommendedName>
</protein>
<dbReference type="KEGG" id="gtt:GUITHDRAFT_134714"/>
<dbReference type="EMBL" id="JH992976">
    <property type="protein sequence ID" value="EKX51211.1"/>
    <property type="molecule type" value="Genomic_DNA"/>
</dbReference>
<reference evidence="3 5" key="1">
    <citation type="journal article" date="2012" name="Nature">
        <title>Algal genomes reveal evolutionary mosaicism and the fate of nucleomorphs.</title>
        <authorList>
            <consortium name="DOE Joint Genome Institute"/>
            <person name="Curtis B.A."/>
            <person name="Tanifuji G."/>
            <person name="Burki F."/>
            <person name="Gruber A."/>
            <person name="Irimia M."/>
            <person name="Maruyama S."/>
            <person name="Arias M.C."/>
            <person name="Ball S.G."/>
            <person name="Gile G.H."/>
            <person name="Hirakawa Y."/>
            <person name="Hopkins J.F."/>
            <person name="Kuo A."/>
            <person name="Rensing S.A."/>
            <person name="Schmutz J."/>
            <person name="Symeonidi A."/>
            <person name="Elias M."/>
            <person name="Eveleigh R.J."/>
            <person name="Herman E.K."/>
            <person name="Klute M.J."/>
            <person name="Nakayama T."/>
            <person name="Obornik M."/>
            <person name="Reyes-Prieto A."/>
            <person name="Armbrust E.V."/>
            <person name="Aves S.J."/>
            <person name="Beiko R.G."/>
            <person name="Coutinho P."/>
            <person name="Dacks J.B."/>
            <person name="Durnford D.G."/>
            <person name="Fast N.M."/>
            <person name="Green B.R."/>
            <person name="Grisdale C.J."/>
            <person name="Hempel F."/>
            <person name="Henrissat B."/>
            <person name="Hoppner M.P."/>
            <person name="Ishida K."/>
            <person name="Kim E."/>
            <person name="Koreny L."/>
            <person name="Kroth P.G."/>
            <person name="Liu Y."/>
            <person name="Malik S.B."/>
            <person name="Maier U.G."/>
            <person name="McRose D."/>
            <person name="Mock T."/>
            <person name="Neilson J.A."/>
            <person name="Onodera N.T."/>
            <person name="Poole A.M."/>
            <person name="Pritham E.J."/>
            <person name="Richards T.A."/>
            <person name="Rocap G."/>
            <person name="Roy S.W."/>
            <person name="Sarai C."/>
            <person name="Schaack S."/>
            <person name="Shirato S."/>
            <person name="Slamovits C.H."/>
            <person name="Spencer D.F."/>
            <person name="Suzuki S."/>
            <person name="Worden A.Z."/>
            <person name="Zauner S."/>
            <person name="Barry K."/>
            <person name="Bell C."/>
            <person name="Bharti A.K."/>
            <person name="Crow J.A."/>
            <person name="Grimwood J."/>
            <person name="Kramer R."/>
            <person name="Lindquist E."/>
            <person name="Lucas S."/>
            <person name="Salamov A."/>
            <person name="McFadden G.I."/>
            <person name="Lane C.E."/>
            <person name="Keeling P.J."/>
            <person name="Gray M.W."/>
            <person name="Grigoriev I.V."/>
            <person name="Archibald J.M."/>
        </authorList>
    </citation>
    <scope>NUCLEOTIDE SEQUENCE</scope>
    <source>
        <strain evidence="3 5">CCMP2712</strain>
    </source>
</reference>
<feature type="region of interest" description="Disordered" evidence="1">
    <location>
        <begin position="216"/>
        <end position="252"/>
    </location>
</feature>
<dbReference type="Proteomes" id="UP000011087">
    <property type="component" value="Unassembled WGS sequence"/>
</dbReference>
<dbReference type="OrthoDB" id="5951542at2759"/>
<organism evidence="3">
    <name type="scientific">Guillardia theta (strain CCMP2712)</name>
    <name type="common">Cryptophyte</name>
    <dbReference type="NCBI Taxonomy" id="905079"/>
    <lineage>
        <taxon>Eukaryota</taxon>
        <taxon>Cryptophyceae</taxon>
        <taxon>Pyrenomonadales</taxon>
        <taxon>Geminigeraceae</taxon>
        <taxon>Guillardia</taxon>
    </lineage>
</organism>
<keyword evidence="5" id="KW-1185">Reference proteome</keyword>
<feature type="domain" description="SPRY" evidence="2">
    <location>
        <begin position="475"/>
        <end position="530"/>
    </location>
</feature>
<dbReference type="InterPro" id="IPR043136">
    <property type="entry name" value="B30.2/SPRY_sf"/>
</dbReference>
<dbReference type="CDD" id="cd11709">
    <property type="entry name" value="SPRY"/>
    <property type="match status" value="1"/>
</dbReference>
<dbReference type="InterPro" id="IPR013320">
    <property type="entry name" value="ConA-like_dom_sf"/>
</dbReference>
<feature type="compositionally biased region" description="Low complexity" evidence="1">
    <location>
        <begin position="232"/>
        <end position="243"/>
    </location>
</feature>
<gene>
    <name evidence="3" type="ORF">GUITHDRAFT_134714</name>
</gene>
<dbReference type="PaxDb" id="55529-EKX51211"/>
<accession>L1JRL8</accession>
<evidence type="ECO:0000256" key="1">
    <source>
        <dbReference type="SAM" id="MobiDB-lite"/>
    </source>
</evidence>
<proteinExistence type="predicted"/>
<dbReference type="InterPro" id="IPR003877">
    <property type="entry name" value="SPRY_dom"/>
</dbReference>
<evidence type="ECO:0000259" key="2">
    <source>
        <dbReference type="Pfam" id="PF00622"/>
    </source>
</evidence>
<evidence type="ECO:0000313" key="5">
    <source>
        <dbReference type="Proteomes" id="UP000011087"/>
    </source>
</evidence>
<reference evidence="5" key="2">
    <citation type="submission" date="2012-11" db="EMBL/GenBank/DDBJ databases">
        <authorList>
            <person name="Kuo A."/>
            <person name="Curtis B.A."/>
            <person name="Tanifuji G."/>
            <person name="Burki F."/>
            <person name="Gruber A."/>
            <person name="Irimia M."/>
            <person name="Maruyama S."/>
            <person name="Arias M.C."/>
            <person name="Ball S.G."/>
            <person name="Gile G.H."/>
            <person name="Hirakawa Y."/>
            <person name="Hopkins J.F."/>
            <person name="Rensing S.A."/>
            <person name="Schmutz J."/>
            <person name="Symeonidi A."/>
            <person name="Elias M."/>
            <person name="Eveleigh R.J."/>
            <person name="Herman E.K."/>
            <person name="Klute M.J."/>
            <person name="Nakayama T."/>
            <person name="Obornik M."/>
            <person name="Reyes-Prieto A."/>
            <person name="Armbrust E.V."/>
            <person name="Aves S.J."/>
            <person name="Beiko R.G."/>
            <person name="Coutinho P."/>
            <person name="Dacks J.B."/>
            <person name="Durnford D.G."/>
            <person name="Fast N.M."/>
            <person name="Green B.R."/>
            <person name="Grisdale C."/>
            <person name="Hempe F."/>
            <person name="Henrissat B."/>
            <person name="Hoppner M.P."/>
            <person name="Ishida K.-I."/>
            <person name="Kim E."/>
            <person name="Koreny L."/>
            <person name="Kroth P.G."/>
            <person name="Liu Y."/>
            <person name="Malik S.-B."/>
            <person name="Maier U.G."/>
            <person name="McRose D."/>
            <person name="Mock T."/>
            <person name="Neilson J.A."/>
            <person name="Onodera N.T."/>
            <person name="Poole A.M."/>
            <person name="Pritham E.J."/>
            <person name="Richards T.A."/>
            <person name="Rocap G."/>
            <person name="Roy S.W."/>
            <person name="Sarai C."/>
            <person name="Schaack S."/>
            <person name="Shirato S."/>
            <person name="Slamovits C.H."/>
            <person name="Spencer D.F."/>
            <person name="Suzuki S."/>
            <person name="Worden A.Z."/>
            <person name="Zauner S."/>
            <person name="Barry K."/>
            <person name="Bell C."/>
            <person name="Bharti A.K."/>
            <person name="Crow J.A."/>
            <person name="Grimwood J."/>
            <person name="Kramer R."/>
            <person name="Lindquist E."/>
            <person name="Lucas S."/>
            <person name="Salamov A."/>
            <person name="McFadden G.I."/>
            <person name="Lane C.E."/>
            <person name="Keeling P.J."/>
            <person name="Gray M.W."/>
            <person name="Grigoriev I.V."/>
            <person name="Archibald J.M."/>
        </authorList>
    </citation>
    <scope>NUCLEOTIDE SEQUENCE</scope>
    <source>
        <strain evidence="5">CCMP2712</strain>
    </source>
</reference>
<dbReference type="Pfam" id="PF00622">
    <property type="entry name" value="SPRY"/>
    <property type="match status" value="1"/>
</dbReference>
<feature type="compositionally biased region" description="Polar residues" evidence="1">
    <location>
        <begin position="216"/>
        <end position="227"/>
    </location>
</feature>
<dbReference type="SUPFAM" id="SSF49899">
    <property type="entry name" value="Concanavalin A-like lectins/glucanases"/>
    <property type="match status" value="1"/>
</dbReference>
<evidence type="ECO:0000313" key="4">
    <source>
        <dbReference type="EnsemblProtists" id="EKX51211"/>
    </source>
</evidence>
<name>L1JRL8_GUITC</name>